<reference evidence="1 2" key="1">
    <citation type="journal article" date="2013" name="Nat. Genet.">
        <title>The high-quality draft genome of peach (Prunus persica) identifies unique patterns of genetic diversity, domestication and genome evolution.</title>
        <authorList>
            <consortium name="International Peach Genome Initiative"/>
            <person name="Verde I."/>
            <person name="Abbott A.G."/>
            <person name="Scalabrin S."/>
            <person name="Jung S."/>
            <person name="Shu S."/>
            <person name="Marroni F."/>
            <person name="Zhebentyayeva T."/>
            <person name="Dettori M.T."/>
            <person name="Grimwood J."/>
            <person name="Cattonaro F."/>
            <person name="Zuccolo A."/>
            <person name="Rossini L."/>
            <person name="Jenkins J."/>
            <person name="Vendramin E."/>
            <person name="Meisel L.A."/>
            <person name="Decroocq V."/>
            <person name="Sosinski B."/>
            <person name="Prochnik S."/>
            <person name="Mitros T."/>
            <person name="Policriti A."/>
            <person name="Cipriani G."/>
            <person name="Dondini L."/>
            <person name="Ficklin S."/>
            <person name="Goodstein D.M."/>
            <person name="Xuan P."/>
            <person name="Del Fabbro C."/>
            <person name="Aramini V."/>
            <person name="Copetti D."/>
            <person name="Gonzalez S."/>
            <person name="Horner D.S."/>
            <person name="Falchi R."/>
            <person name="Lucas S."/>
            <person name="Mica E."/>
            <person name="Maldonado J."/>
            <person name="Lazzari B."/>
            <person name="Bielenberg D."/>
            <person name="Pirona R."/>
            <person name="Miculan M."/>
            <person name="Barakat A."/>
            <person name="Testolin R."/>
            <person name="Stella A."/>
            <person name="Tartarini S."/>
            <person name="Tonutti P."/>
            <person name="Arus P."/>
            <person name="Orellana A."/>
            <person name="Wells C."/>
            <person name="Main D."/>
            <person name="Vizzotto G."/>
            <person name="Silva H."/>
            <person name="Salamini F."/>
            <person name="Schmutz J."/>
            <person name="Morgante M."/>
            <person name="Rokhsar D.S."/>
        </authorList>
    </citation>
    <scope>NUCLEOTIDE SEQUENCE [LARGE SCALE GENOMIC DNA]</scope>
    <source>
        <strain evidence="2">cv. Nemared</strain>
    </source>
</reference>
<evidence type="ECO:0000313" key="1">
    <source>
        <dbReference type="EMBL" id="ONI27292.1"/>
    </source>
</evidence>
<dbReference type="AlphaFoldDB" id="A0A251QTY8"/>
<protein>
    <submittedName>
        <fullName evidence="1">Uncharacterized protein</fullName>
    </submittedName>
</protein>
<name>A0A251QTY8_PRUPE</name>
<gene>
    <name evidence="1" type="ORF">PRUPE_1G077900</name>
</gene>
<keyword evidence="2" id="KW-1185">Reference proteome</keyword>
<sequence>MRMLICLTQKRNATFQKNRLPKLHLKRKRKKEILVFEESIMLRWVVLYGLQITKTKLQLFVSLPLLLLTFCQQPNVRSRKRSEFDKRTLFSEFKAQNQPNN</sequence>
<organism evidence="1 2">
    <name type="scientific">Prunus persica</name>
    <name type="common">Peach</name>
    <name type="synonym">Amygdalus persica</name>
    <dbReference type="NCBI Taxonomy" id="3760"/>
    <lineage>
        <taxon>Eukaryota</taxon>
        <taxon>Viridiplantae</taxon>
        <taxon>Streptophyta</taxon>
        <taxon>Embryophyta</taxon>
        <taxon>Tracheophyta</taxon>
        <taxon>Spermatophyta</taxon>
        <taxon>Magnoliopsida</taxon>
        <taxon>eudicotyledons</taxon>
        <taxon>Gunneridae</taxon>
        <taxon>Pentapetalae</taxon>
        <taxon>rosids</taxon>
        <taxon>fabids</taxon>
        <taxon>Rosales</taxon>
        <taxon>Rosaceae</taxon>
        <taxon>Amygdaloideae</taxon>
        <taxon>Amygdaleae</taxon>
        <taxon>Prunus</taxon>
    </lineage>
</organism>
<dbReference type="Proteomes" id="UP000006882">
    <property type="component" value="Chromosome G1"/>
</dbReference>
<proteinExistence type="predicted"/>
<evidence type="ECO:0000313" key="2">
    <source>
        <dbReference type="Proteomes" id="UP000006882"/>
    </source>
</evidence>
<dbReference type="EMBL" id="CM007651">
    <property type="protein sequence ID" value="ONI27292.1"/>
    <property type="molecule type" value="Genomic_DNA"/>
</dbReference>
<dbReference type="Gramene" id="ONI27292">
    <property type="protein sequence ID" value="ONI27292"/>
    <property type="gene ID" value="PRUPE_1G077900"/>
</dbReference>
<accession>A0A251QTY8</accession>